<sequence length="474" mass="56080">MKIYNTLTKKKEEFKPLEKLVVKMYVCGPTVYDDAHLGHGRTYIVFDLIRRYLEHRNYIVKFVMNFTDIDDKIIDRSKKEGVSIEDLTNRYIKSFFEDMEKLRVKGANVYPKVSEHIDDIIQFIDVLIKKGYAYISKDGIYFHVRKFKNYGKLSNVKLDEKKVHRVKDLNKRDPADFALWKFVKPGEPSWDSPWGRGRPGWHIECSTMAIKYLGECFDIHGGGSDLIFPHHENEIAQSEAYTGKSPWVKYWIHTGFVTVNDEKMSKSLENYVTLKEILRRYEPEVVRLFLLQRHYRSPLEYSEEELRDTANALERLYNTLENIEAMLRDAEVKYRLEKDDREVYDTLTNFWAKFYSAMDEDFNTPEALKCVFEVSSCINRYITVSNRPTRSTLLLAKDFFKVVGEIFGIFNKYYESSQGEDEEFKRLVDMVVNIRNKLRREKNYSLADEIREMLKKVGIQLEDTPKGTIWKKIV</sequence>
<evidence type="ECO:0000256" key="8">
    <source>
        <dbReference type="ARBA" id="ARBA00022840"/>
    </source>
</evidence>
<dbReference type="Pfam" id="PF09190">
    <property type="entry name" value="DALR_2"/>
    <property type="match status" value="1"/>
</dbReference>
<proteinExistence type="inferred from homology"/>
<dbReference type="GO" id="GO:0005524">
    <property type="term" value="F:ATP binding"/>
    <property type="evidence" value="ECO:0007669"/>
    <property type="project" value="UniProtKB-UniRule"/>
</dbReference>
<dbReference type="Gene3D" id="1.20.120.1910">
    <property type="entry name" value="Cysteine-tRNA ligase, C-terminal anti-codon recognition domain"/>
    <property type="match status" value="1"/>
</dbReference>
<feature type="binding site" evidence="12">
    <location>
        <position position="205"/>
    </location>
    <ligand>
        <name>Zn(2+)</name>
        <dbReference type="ChEBI" id="CHEBI:29105"/>
    </ligand>
</feature>
<reference evidence="15 16" key="1">
    <citation type="journal article" date="2019" name="Int. J. Syst. Evol. Microbiol.">
        <title>Methanofervidicoccus abyssi gen. nov., sp. nov., a hydrogenotrophic methanogen, isolated from a hydrothermal vent chimney in the Mid-Cayman Spreading Center, the Caribbean Sea.</title>
        <authorList>
            <person name="Sakai S."/>
            <person name="Takaki Y."/>
            <person name="Miyazaki M."/>
            <person name="Ogawara M."/>
            <person name="Yanagawa K."/>
            <person name="Miyazaki J."/>
            <person name="Takai K."/>
        </authorList>
    </citation>
    <scope>NUCLEOTIDE SEQUENCE [LARGE SCALE GENOMIC DNA]</scope>
    <source>
        <strain evidence="15 16">HHB</strain>
    </source>
</reference>
<dbReference type="Pfam" id="PF01406">
    <property type="entry name" value="tRNA-synt_1e"/>
    <property type="match status" value="1"/>
</dbReference>
<dbReference type="InterPro" id="IPR009080">
    <property type="entry name" value="tRNAsynth_Ia_anticodon-bd"/>
</dbReference>
<evidence type="ECO:0000256" key="5">
    <source>
        <dbReference type="ARBA" id="ARBA00022723"/>
    </source>
</evidence>
<keyword evidence="5 12" id="KW-0479">Metal-binding</keyword>
<evidence type="ECO:0000256" key="11">
    <source>
        <dbReference type="ARBA" id="ARBA00047398"/>
    </source>
</evidence>
<keyword evidence="7 12" id="KW-0862">Zinc</keyword>
<evidence type="ECO:0000256" key="12">
    <source>
        <dbReference type="HAMAP-Rule" id="MF_00041"/>
    </source>
</evidence>
<accession>A0A401HRL7</accession>
<dbReference type="PRINTS" id="PR00983">
    <property type="entry name" value="TRNASYNTHCYS"/>
</dbReference>
<feature type="binding site" evidence="12">
    <location>
        <position position="27"/>
    </location>
    <ligand>
        <name>Zn(2+)</name>
        <dbReference type="ChEBI" id="CHEBI:29105"/>
    </ligand>
</feature>
<dbReference type="InterPro" id="IPR014729">
    <property type="entry name" value="Rossmann-like_a/b/a_fold"/>
</dbReference>
<dbReference type="NCBIfam" id="TIGR00435">
    <property type="entry name" value="cysS"/>
    <property type="match status" value="1"/>
</dbReference>
<protein>
    <recommendedName>
        <fullName evidence="12">Cysteine--tRNA ligase</fullName>
        <ecNumber evidence="12">6.1.1.16</ecNumber>
    </recommendedName>
    <alternativeName>
        <fullName evidence="12">Cysteinyl-tRNA synthetase</fullName>
        <shortName evidence="12">CysRS</shortName>
    </alternativeName>
</protein>
<keyword evidence="3 12" id="KW-0963">Cytoplasm</keyword>
<dbReference type="Proteomes" id="UP000290527">
    <property type="component" value="Unassembled WGS sequence"/>
</dbReference>
<feature type="short sequence motif" description="'KMSKS' region" evidence="12">
    <location>
        <begin position="263"/>
        <end position="267"/>
    </location>
</feature>
<dbReference type="EMBL" id="BFAX01000004">
    <property type="protein sequence ID" value="GBF36781.1"/>
    <property type="molecule type" value="Genomic_DNA"/>
</dbReference>
<dbReference type="SUPFAM" id="SSF52374">
    <property type="entry name" value="Nucleotidylyl transferase"/>
    <property type="match status" value="1"/>
</dbReference>
<evidence type="ECO:0000313" key="15">
    <source>
        <dbReference type="EMBL" id="GBF36781.1"/>
    </source>
</evidence>
<evidence type="ECO:0000256" key="7">
    <source>
        <dbReference type="ARBA" id="ARBA00022833"/>
    </source>
</evidence>
<dbReference type="HAMAP" id="MF_00041">
    <property type="entry name" value="Cys_tRNA_synth"/>
    <property type="match status" value="1"/>
</dbReference>
<dbReference type="InterPro" id="IPR032678">
    <property type="entry name" value="tRNA-synt_1_cat_dom"/>
</dbReference>
<keyword evidence="8 12" id="KW-0067">ATP-binding</keyword>
<evidence type="ECO:0000256" key="3">
    <source>
        <dbReference type="ARBA" id="ARBA00022490"/>
    </source>
</evidence>
<comment type="subcellular location">
    <subcellularLocation>
        <location evidence="1 12">Cytoplasm</location>
    </subcellularLocation>
</comment>
<comment type="similarity">
    <text evidence="2 12">Belongs to the class-I aminoacyl-tRNA synthetase family.</text>
</comment>
<dbReference type="PANTHER" id="PTHR10890">
    <property type="entry name" value="CYSTEINYL-TRNA SYNTHETASE"/>
    <property type="match status" value="1"/>
</dbReference>
<dbReference type="GO" id="GO:0004817">
    <property type="term" value="F:cysteine-tRNA ligase activity"/>
    <property type="evidence" value="ECO:0007669"/>
    <property type="project" value="UniProtKB-UniRule"/>
</dbReference>
<gene>
    <name evidence="12" type="primary">cysS</name>
    <name evidence="15" type="ORF">MHHB_P1011</name>
</gene>
<evidence type="ECO:0000256" key="2">
    <source>
        <dbReference type="ARBA" id="ARBA00005594"/>
    </source>
</evidence>
<feature type="binding site" evidence="12">
    <location>
        <position position="234"/>
    </location>
    <ligand>
        <name>Zn(2+)</name>
        <dbReference type="ChEBI" id="CHEBI:29105"/>
    </ligand>
</feature>
<keyword evidence="6 12" id="KW-0547">Nucleotide-binding</keyword>
<feature type="coiled-coil region" evidence="13">
    <location>
        <begin position="303"/>
        <end position="340"/>
    </location>
</feature>
<evidence type="ECO:0000256" key="1">
    <source>
        <dbReference type="ARBA" id="ARBA00004496"/>
    </source>
</evidence>
<keyword evidence="13" id="KW-0175">Coiled coil</keyword>
<dbReference type="Gene3D" id="3.40.50.620">
    <property type="entry name" value="HUPs"/>
    <property type="match status" value="1"/>
</dbReference>
<name>A0A401HRL7_9EURY</name>
<comment type="caution">
    <text evidence="15">The sequence shown here is derived from an EMBL/GenBank/DDBJ whole genome shotgun (WGS) entry which is preliminary data.</text>
</comment>
<dbReference type="AlphaFoldDB" id="A0A401HRL7"/>
<evidence type="ECO:0000256" key="13">
    <source>
        <dbReference type="SAM" id="Coils"/>
    </source>
</evidence>
<comment type="cofactor">
    <cofactor evidence="12">
        <name>Zn(2+)</name>
        <dbReference type="ChEBI" id="CHEBI:29105"/>
    </cofactor>
    <text evidence="12">Binds 1 zinc ion per subunit.</text>
</comment>
<evidence type="ECO:0000256" key="4">
    <source>
        <dbReference type="ARBA" id="ARBA00022598"/>
    </source>
</evidence>
<comment type="catalytic activity">
    <reaction evidence="11 12">
        <text>tRNA(Cys) + L-cysteine + ATP = L-cysteinyl-tRNA(Cys) + AMP + diphosphate</text>
        <dbReference type="Rhea" id="RHEA:17773"/>
        <dbReference type="Rhea" id="RHEA-COMP:9661"/>
        <dbReference type="Rhea" id="RHEA-COMP:9679"/>
        <dbReference type="ChEBI" id="CHEBI:30616"/>
        <dbReference type="ChEBI" id="CHEBI:33019"/>
        <dbReference type="ChEBI" id="CHEBI:35235"/>
        <dbReference type="ChEBI" id="CHEBI:78442"/>
        <dbReference type="ChEBI" id="CHEBI:78517"/>
        <dbReference type="ChEBI" id="CHEBI:456215"/>
        <dbReference type="EC" id="6.1.1.16"/>
    </reaction>
</comment>
<dbReference type="InterPro" id="IPR024909">
    <property type="entry name" value="Cys-tRNA/MSH_ligase"/>
</dbReference>
<dbReference type="GO" id="GO:0008270">
    <property type="term" value="F:zinc ion binding"/>
    <property type="evidence" value="ECO:0007669"/>
    <property type="project" value="UniProtKB-UniRule"/>
</dbReference>
<keyword evidence="16" id="KW-1185">Reference proteome</keyword>
<dbReference type="InterPro" id="IPR015803">
    <property type="entry name" value="Cys-tRNA-ligase"/>
</dbReference>
<keyword evidence="9 12" id="KW-0648">Protein biosynthesis</keyword>
<organism evidence="15 16">
    <name type="scientific">Methanofervidicoccus abyssi</name>
    <dbReference type="NCBI Taxonomy" id="2082189"/>
    <lineage>
        <taxon>Archaea</taxon>
        <taxon>Methanobacteriati</taxon>
        <taxon>Methanobacteriota</taxon>
        <taxon>Methanomada group</taxon>
        <taxon>Methanococci</taxon>
        <taxon>Methanococcales</taxon>
        <taxon>Methanofervidicoccus</taxon>
    </lineage>
</organism>
<keyword evidence="10 12" id="KW-0030">Aminoacyl-tRNA synthetase</keyword>
<dbReference type="GO" id="GO:0006423">
    <property type="term" value="P:cysteinyl-tRNA aminoacylation"/>
    <property type="evidence" value="ECO:0007669"/>
    <property type="project" value="UniProtKB-UniRule"/>
</dbReference>
<feature type="short sequence motif" description="'HIGH' region" evidence="12">
    <location>
        <begin position="29"/>
        <end position="39"/>
    </location>
</feature>
<dbReference type="PANTHER" id="PTHR10890:SF3">
    <property type="entry name" value="CYSTEINE--TRNA LIGASE, CYTOPLASMIC"/>
    <property type="match status" value="1"/>
</dbReference>
<feature type="binding site" evidence="12">
    <location>
        <position position="266"/>
    </location>
    <ligand>
        <name>ATP</name>
        <dbReference type="ChEBI" id="CHEBI:30616"/>
    </ligand>
</feature>
<dbReference type="FunFam" id="3.40.50.620:FF:000130">
    <property type="entry name" value="Cysteine--tRNA ligase"/>
    <property type="match status" value="1"/>
</dbReference>
<keyword evidence="4 12" id="KW-0436">Ligase</keyword>
<dbReference type="EC" id="6.1.1.16" evidence="12"/>
<dbReference type="CDD" id="cd00672">
    <property type="entry name" value="CysRS_core"/>
    <property type="match status" value="1"/>
</dbReference>
<evidence type="ECO:0000256" key="9">
    <source>
        <dbReference type="ARBA" id="ARBA00022917"/>
    </source>
</evidence>
<dbReference type="InterPro" id="IPR015273">
    <property type="entry name" value="Cys-tRNA-synt_Ia_DALR"/>
</dbReference>
<evidence type="ECO:0000313" key="16">
    <source>
        <dbReference type="Proteomes" id="UP000290527"/>
    </source>
</evidence>
<evidence type="ECO:0000256" key="6">
    <source>
        <dbReference type="ARBA" id="ARBA00022741"/>
    </source>
</evidence>
<dbReference type="SUPFAM" id="SSF47323">
    <property type="entry name" value="Anticodon-binding domain of a subclass of class I aminoacyl-tRNA synthetases"/>
    <property type="match status" value="1"/>
</dbReference>
<evidence type="ECO:0000259" key="14">
    <source>
        <dbReference type="SMART" id="SM00840"/>
    </source>
</evidence>
<dbReference type="SMART" id="SM00840">
    <property type="entry name" value="DALR_2"/>
    <property type="match status" value="1"/>
</dbReference>
<evidence type="ECO:0000256" key="10">
    <source>
        <dbReference type="ARBA" id="ARBA00023146"/>
    </source>
</evidence>
<dbReference type="GO" id="GO:0005737">
    <property type="term" value="C:cytoplasm"/>
    <property type="evidence" value="ECO:0007669"/>
    <property type="project" value="UniProtKB-SubCell"/>
</dbReference>
<feature type="domain" description="Cysteinyl-tRNA synthetase class Ia DALR" evidence="14">
    <location>
        <begin position="353"/>
        <end position="418"/>
    </location>
</feature>
<feature type="binding site" evidence="12">
    <location>
        <position position="230"/>
    </location>
    <ligand>
        <name>Zn(2+)</name>
        <dbReference type="ChEBI" id="CHEBI:29105"/>
    </ligand>
</feature>